<evidence type="ECO:0000313" key="4">
    <source>
        <dbReference type="Proteomes" id="UP000323994"/>
    </source>
</evidence>
<dbReference type="PANTHER" id="PTHR30383">
    <property type="entry name" value="THIOESTERASE 1/PROTEASE 1/LYSOPHOSPHOLIPASE L1"/>
    <property type="match status" value="1"/>
</dbReference>
<accession>A0A5M8QSN2</accession>
<protein>
    <submittedName>
        <fullName evidence="3">SGNH/GDSL hydrolase family protein</fullName>
    </submittedName>
</protein>
<dbReference type="RefSeq" id="WP_139013081.1">
    <property type="nucleotide sequence ID" value="NZ_VBSN01000049.1"/>
</dbReference>
<dbReference type="InterPro" id="IPR036514">
    <property type="entry name" value="SGNH_hydro_sf"/>
</dbReference>
<organism evidence="3 4">
    <name type="scientific">Dyadobacter flavalbus</name>
    <dbReference type="NCBI Taxonomy" id="2579942"/>
    <lineage>
        <taxon>Bacteria</taxon>
        <taxon>Pseudomonadati</taxon>
        <taxon>Bacteroidota</taxon>
        <taxon>Cytophagia</taxon>
        <taxon>Cytophagales</taxon>
        <taxon>Spirosomataceae</taxon>
        <taxon>Dyadobacter</taxon>
    </lineage>
</organism>
<dbReference type="Proteomes" id="UP000323994">
    <property type="component" value="Unassembled WGS sequence"/>
</dbReference>
<dbReference type="PANTHER" id="PTHR30383:SF5">
    <property type="entry name" value="SGNH HYDROLASE-TYPE ESTERASE DOMAIN-CONTAINING PROTEIN"/>
    <property type="match status" value="1"/>
</dbReference>
<feature type="chain" id="PRO_5024350997" evidence="1">
    <location>
        <begin position="26"/>
        <end position="411"/>
    </location>
</feature>
<evidence type="ECO:0000256" key="1">
    <source>
        <dbReference type="SAM" id="SignalP"/>
    </source>
</evidence>
<keyword evidence="4" id="KW-1185">Reference proteome</keyword>
<dbReference type="OrthoDB" id="9774205at2"/>
<dbReference type="GO" id="GO:0004622">
    <property type="term" value="F:phosphatidylcholine lysophospholipase activity"/>
    <property type="evidence" value="ECO:0007669"/>
    <property type="project" value="TreeGrafter"/>
</dbReference>
<dbReference type="InterPro" id="IPR013830">
    <property type="entry name" value="SGNH_hydro"/>
</dbReference>
<dbReference type="CDD" id="cd01834">
    <property type="entry name" value="SGNH_hydrolase_like_2"/>
    <property type="match status" value="1"/>
</dbReference>
<evidence type="ECO:0000313" key="3">
    <source>
        <dbReference type="EMBL" id="KAA6438278.1"/>
    </source>
</evidence>
<evidence type="ECO:0000259" key="2">
    <source>
        <dbReference type="Pfam" id="PF13472"/>
    </source>
</evidence>
<sequence>MRKLPAMYSLVLLLFITFLCNPARAQNQPASTSVDKAGFDLKNGDRVVFLGNSLFENDFQFGYLELALTTRFPDRNVTFRNLGWSGDNVWGDARSTFTNPPTAYQHLMRNIADAKPTVVFLGYGGIEAQEGEAGLANFRNGLNSLLNKIDSLGAKTILLSTIPVFSEDTSINLSKRNADLELYSNAISKIAAERGKQFIDIYKPVQEISKKENIIENGVHLNETGYYYLANVLEKGLGLKAEKETAAITVSKKETVASGNAKMLGSGNDLKFTIHEKFLPLPAPASAAKMPDDAPVLKVTGLKKGFYTLTANGIQIATASAGDWEKGVEIKQGPSYTQATEIREMINQKNELHFFQYRPINETYIIGFRSYEQGKHVKDLEDQSILIKYLEGQIALNRMPKETVYQLSVLK</sequence>
<dbReference type="EMBL" id="VBSN01000049">
    <property type="protein sequence ID" value="KAA6438278.1"/>
    <property type="molecule type" value="Genomic_DNA"/>
</dbReference>
<comment type="caution">
    <text evidence="3">The sequence shown here is derived from an EMBL/GenBank/DDBJ whole genome shotgun (WGS) entry which is preliminary data.</text>
</comment>
<feature type="domain" description="SGNH hydrolase-type esterase" evidence="2">
    <location>
        <begin position="49"/>
        <end position="226"/>
    </location>
</feature>
<proteinExistence type="predicted"/>
<reference evidence="3 4" key="1">
    <citation type="submission" date="2019-05" db="EMBL/GenBank/DDBJ databases">
        <authorList>
            <person name="Qu J.-H."/>
        </authorList>
    </citation>
    <scope>NUCLEOTIDE SEQUENCE [LARGE SCALE GENOMIC DNA]</scope>
    <source>
        <strain evidence="3 4">NS28</strain>
    </source>
</reference>
<keyword evidence="3" id="KW-0378">Hydrolase</keyword>
<name>A0A5M8QSN2_9BACT</name>
<dbReference type="AlphaFoldDB" id="A0A5M8QSN2"/>
<gene>
    <name evidence="3" type="ORF">FEM33_16375</name>
</gene>
<keyword evidence="1" id="KW-0732">Signal</keyword>
<dbReference type="SUPFAM" id="SSF52266">
    <property type="entry name" value="SGNH hydrolase"/>
    <property type="match status" value="1"/>
</dbReference>
<feature type="signal peptide" evidence="1">
    <location>
        <begin position="1"/>
        <end position="25"/>
    </location>
</feature>
<dbReference type="InterPro" id="IPR051532">
    <property type="entry name" value="Ester_Hydrolysis_Enzymes"/>
</dbReference>
<dbReference type="Pfam" id="PF13472">
    <property type="entry name" value="Lipase_GDSL_2"/>
    <property type="match status" value="1"/>
</dbReference>
<dbReference type="Gene3D" id="3.40.50.1110">
    <property type="entry name" value="SGNH hydrolase"/>
    <property type="match status" value="1"/>
</dbReference>